<dbReference type="EMBL" id="CT868154">
    <property type="protein sequence ID" value="CAK73542.1"/>
    <property type="molecule type" value="Genomic_DNA"/>
</dbReference>
<sequence length="394" mass="46884">ELYPSSLTRERLRVWSTGYFDGGKYHLYDLASEQVVGQGQITEDVKYFYQIYPQTLSFLDPKDMKVKLLDLQTHQINESFVFAASNIVTQNSDQLQKEILADKFRIMMLERKQNNVRYLITQDLEKQYSNNSVCHFIIRILPLKYTHETQFDLNPVFEYHYPNITNNDELFNWQVDEETLVIYGQDFEVSQIEILLIKPHLVQKAFYIIHFKIDDAVTLINVTNWIHPHLIALWVNNNDSQMRPTILTVDIRSYYNGKEWLPEPECNSTKVMDTRLEKEQVTFMDIYQFNLSQTYVCQFRLIDINPMLSFINYANVHQLELNDEVKVDDFFHEFPNNRAYLLTYNDLEVKNGIVEFSVIYFSDIRLQQLQIMEKLHLIDQYGINVIEEVVDFQI</sequence>
<feature type="non-terminal residue" evidence="1">
    <location>
        <position position="1"/>
    </location>
</feature>
<dbReference type="GeneID" id="5026723"/>
<protein>
    <submittedName>
        <fullName evidence="1">Uncharacterized protein</fullName>
    </submittedName>
</protein>
<name>A0CRX5_PARTE</name>
<evidence type="ECO:0000313" key="1">
    <source>
        <dbReference type="EMBL" id="CAK73542.1"/>
    </source>
</evidence>
<dbReference type="InParanoid" id="A0CRX5"/>
<dbReference type="KEGG" id="ptm:GSPATT00038892001"/>
<dbReference type="HOGENOM" id="CLU_654634_0_0_1"/>
<dbReference type="AlphaFoldDB" id="A0CRX5"/>
<accession>A0CRX5</accession>
<keyword evidence="2" id="KW-1185">Reference proteome</keyword>
<organism evidence="1 2">
    <name type="scientific">Paramecium tetraurelia</name>
    <dbReference type="NCBI Taxonomy" id="5888"/>
    <lineage>
        <taxon>Eukaryota</taxon>
        <taxon>Sar</taxon>
        <taxon>Alveolata</taxon>
        <taxon>Ciliophora</taxon>
        <taxon>Intramacronucleata</taxon>
        <taxon>Oligohymenophorea</taxon>
        <taxon>Peniculida</taxon>
        <taxon>Parameciidae</taxon>
        <taxon>Paramecium</taxon>
    </lineage>
</organism>
<proteinExistence type="predicted"/>
<gene>
    <name evidence="1" type="ORF">GSPATT00038892001</name>
</gene>
<dbReference type="RefSeq" id="XP_001440939.1">
    <property type="nucleotide sequence ID" value="XM_001440902.2"/>
</dbReference>
<evidence type="ECO:0000313" key="2">
    <source>
        <dbReference type="Proteomes" id="UP000000600"/>
    </source>
</evidence>
<reference evidence="1 2" key="1">
    <citation type="journal article" date="2006" name="Nature">
        <title>Global trends of whole-genome duplications revealed by the ciliate Paramecium tetraurelia.</title>
        <authorList>
            <consortium name="Genoscope"/>
            <person name="Aury J.-M."/>
            <person name="Jaillon O."/>
            <person name="Duret L."/>
            <person name="Noel B."/>
            <person name="Jubin C."/>
            <person name="Porcel B.M."/>
            <person name="Segurens B."/>
            <person name="Daubin V."/>
            <person name="Anthouard V."/>
            <person name="Aiach N."/>
            <person name="Arnaiz O."/>
            <person name="Billaut A."/>
            <person name="Beisson J."/>
            <person name="Blanc I."/>
            <person name="Bouhouche K."/>
            <person name="Camara F."/>
            <person name="Duharcourt S."/>
            <person name="Guigo R."/>
            <person name="Gogendeau D."/>
            <person name="Katinka M."/>
            <person name="Keller A.-M."/>
            <person name="Kissmehl R."/>
            <person name="Klotz C."/>
            <person name="Koll F."/>
            <person name="Le Moue A."/>
            <person name="Lepere C."/>
            <person name="Malinsky S."/>
            <person name="Nowacki M."/>
            <person name="Nowak J.K."/>
            <person name="Plattner H."/>
            <person name="Poulain J."/>
            <person name="Ruiz F."/>
            <person name="Serrano V."/>
            <person name="Zagulski M."/>
            <person name="Dessen P."/>
            <person name="Betermier M."/>
            <person name="Weissenbach J."/>
            <person name="Scarpelli C."/>
            <person name="Schachter V."/>
            <person name="Sperling L."/>
            <person name="Meyer E."/>
            <person name="Cohen J."/>
            <person name="Wincker P."/>
        </authorList>
    </citation>
    <scope>NUCLEOTIDE SEQUENCE [LARGE SCALE GENOMIC DNA]</scope>
    <source>
        <strain evidence="1 2">Stock d4-2</strain>
    </source>
</reference>
<dbReference type="Proteomes" id="UP000000600">
    <property type="component" value="Unassembled WGS sequence"/>
</dbReference>